<dbReference type="Gene3D" id="3.20.20.80">
    <property type="entry name" value="Glycosidases"/>
    <property type="match status" value="1"/>
</dbReference>
<proteinExistence type="predicted"/>
<sequence length="181" mass="20708">MVDPMNTLTTMLPGTAITYNGEEIGMADGTIRWDQTVDPFGRNGGMARYEVNSRDPCRTPFHWNDLQNAGFSTSQHTWLPVNSNHWYLNLAFQKACLRSHYQTYKTLLRLRSSPTIAQGNLTMHTPSDWILILNRSIFIVVVFVRTRPLNVSIKVHCICIGISEMNNHVNNNYDYNSLICL</sequence>
<dbReference type="PANTHER" id="PTHR10357:SF233">
    <property type="entry name" value="MALTASE A1"/>
    <property type="match status" value="1"/>
</dbReference>
<reference evidence="2" key="1">
    <citation type="submission" date="2018-04" db="EMBL/GenBank/DDBJ databases">
        <title>Transcriptome of Schizaphis graminum biotype I.</title>
        <authorList>
            <person name="Scully E.D."/>
            <person name="Geib S.M."/>
            <person name="Palmer N.A."/>
            <person name="Koch K."/>
            <person name="Bradshaw J."/>
            <person name="Heng-Moss T."/>
            <person name="Sarath G."/>
        </authorList>
    </citation>
    <scope>NUCLEOTIDE SEQUENCE</scope>
</reference>
<protein>
    <submittedName>
        <fullName evidence="2">Maltase 2</fullName>
    </submittedName>
</protein>
<organism evidence="2">
    <name type="scientific">Schizaphis graminum</name>
    <name type="common">Green bug aphid</name>
    <dbReference type="NCBI Taxonomy" id="13262"/>
    <lineage>
        <taxon>Eukaryota</taxon>
        <taxon>Metazoa</taxon>
        <taxon>Ecdysozoa</taxon>
        <taxon>Arthropoda</taxon>
        <taxon>Hexapoda</taxon>
        <taxon>Insecta</taxon>
        <taxon>Pterygota</taxon>
        <taxon>Neoptera</taxon>
        <taxon>Paraneoptera</taxon>
        <taxon>Hemiptera</taxon>
        <taxon>Sternorrhyncha</taxon>
        <taxon>Aphidomorpha</taxon>
        <taxon>Aphidoidea</taxon>
        <taxon>Aphididae</taxon>
        <taxon>Aphidini</taxon>
        <taxon>Schizaphis</taxon>
    </lineage>
</organism>
<dbReference type="InterPro" id="IPR006047">
    <property type="entry name" value="GH13_cat_dom"/>
</dbReference>
<dbReference type="Pfam" id="PF00128">
    <property type="entry name" value="Alpha-amylase"/>
    <property type="match status" value="1"/>
</dbReference>
<evidence type="ECO:0000259" key="1">
    <source>
        <dbReference type="Pfam" id="PF00128"/>
    </source>
</evidence>
<name>A0A2S2NY74_SCHGA</name>
<gene>
    <name evidence="2" type="primary">Mal-B2_7</name>
    <name evidence="2" type="ORF">g.163551</name>
</gene>
<accession>A0A2S2NY74</accession>
<dbReference type="PANTHER" id="PTHR10357">
    <property type="entry name" value="ALPHA-AMYLASE FAMILY MEMBER"/>
    <property type="match status" value="1"/>
</dbReference>
<dbReference type="EMBL" id="GGMR01009550">
    <property type="protein sequence ID" value="MBY22169.1"/>
    <property type="molecule type" value="Transcribed_RNA"/>
</dbReference>
<dbReference type="GO" id="GO:0005975">
    <property type="term" value="P:carbohydrate metabolic process"/>
    <property type="evidence" value="ECO:0007669"/>
    <property type="project" value="InterPro"/>
</dbReference>
<dbReference type="SUPFAM" id="SSF51445">
    <property type="entry name" value="(Trans)glycosidases"/>
    <property type="match status" value="1"/>
</dbReference>
<feature type="domain" description="Glycosyl hydrolase family 13 catalytic" evidence="1">
    <location>
        <begin position="5"/>
        <end position="118"/>
    </location>
</feature>
<dbReference type="InterPro" id="IPR017853">
    <property type="entry name" value="GH"/>
</dbReference>
<evidence type="ECO:0000313" key="2">
    <source>
        <dbReference type="EMBL" id="MBY22169.1"/>
    </source>
</evidence>
<dbReference type="AlphaFoldDB" id="A0A2S2NY74"/>